<dbReference type="EMBL" id="AFOC01000010">
    <property type="protein sequence ID" value="EGV52374.1"/>
    <property type="molecule type" value="Genomic_DNA"/>
</dbReference>
<feature type="region of interest" description="Disordered" evidence="1">
    <location>
        <begin position="60"/>
        <end position="84"/>
    </location>
</feature>
<dbReference type="Pfam" id="PF03597">
    <property type="entry name" value="FixS"/>
    <property type="match status" value="1"/>
</dbReference>
<protein>
    <submittedName>
        <fullName evidence="3">Type cbb3 cytochrome oxidase biogenesis protein CcoS</fullName>
    </submittedName>
</protein>
<keyword evidence="2" id="KW-0472">Membrane</keyword>
<evidence type="ECO:0000313" key="4">
    <source>
        <dbReference type="Proteomes" id="UP000004491"/>
    </source>
</evidence>
<dbReference type="PANTHER" id="PTHR41532">
    <property type="entry name" value="FIXS PROTEIN"/>
    <property type="match status" value="1"/>
</dbReference>
<evidence type="ECO:0000313" key="3">
    <source>
        <dbReference type="EMBL" id="EGV52374.1"/>
    </source>
</evidence>
<accession>G2DAF4</accession>
<evidence type="ECO:0000256" key="1">
    <source>
        <dbReference type="SAM" id="MobiDB-lite"/>
    </source>
</evidence>
<comment type="caution">
    <text evidence="3">The sequence shown here is derived from an EMBL/GenBank/DDBJ whole genome shotgun (WGS) entry which is preliminary data.</text>
</comment>
<dbReference type="PANTHER" id="PTHR41532:SF1">
    <property type="entry name" value="FIXS PROTEIN"/>
    <property type="match status" value="1"/>
</dbReference>
<dbReference type="PATRIC" id="fig|1048808.3.peg.543"/>
<keyword evidence="2" id="KW-0812">Transmembrane</keyword>
<dbReference type="NCBIfam" id="TIGR00847">
    <property type="entry name" value="ccoS"/>
    <property type="match status" value="1"/>
</dbReference>
<name>G2DAF4_9GAMM</name>
<dbReference type="Proteomes" id="UP000004491">
    <property type="component" value="Unassembled WGS sequence"/>
</dbReference>
<sequence>MSTPARIIRLTWGYWMEVIYGLIPGMIFLGLVAVVVLFWAARSGQFDDLEGEAHRILMDDDADPKKKRRSPERRMPDAEDQDEG</sequence>
<organism evidence="3 4">
    <name type="scientific">endosymbiont of Riftia pachyptila</name>
    <name type="common">vent Ph05</name>
    <dbReference type="NCBI Taxonomy" id="1048808"/>
    <lineage>
        <taxon>Bacteria</taxon>
        <taxon>Pseudomonadati</taxon>
        <taxon>Pseudomonadota</taxon>
        <taxon>Gammaproteobacteria</taxon>
        <taxon>sulfur-oxidizing symbionts</taxon>
    </lineage>
</organism>
<keyword evidence="4" id="KW-1185">Reference proteome</keyword>
<dbReference type="InterPro" id="IPR004714">
    <property type="entry name" value="Cyt_oxidase_maturation_cbb3"/>
</dbReference>
<gene>
    <name evidence="3" type="ORF">Rifp1Sym_aj00040</name>
</gene>
<reference evidence="3" key="1">
    <citation type="journal article" date="2011" name="ISME J.">
        <title>The endosymbionts of the deep-sea tubeworms Riftia pachyptila and Tevnia jerichonana share an identical physiology as revealed by proteogenomic analyses.</title>
        <authorList>
            <person name="Gardebrecht A."/>
            <person name="Markert S."/>
            <person name="Felbeck H."/>
            <person name="Thuermer A."/>
            <person name="Albrecht D."/>
            <person name="Wollherr A."/>
            <person name="Kabisch J."/>
            <person name="Lehmann R."/>
            <person name="Daniel R."/>
            <person name="Liesegang H."/>
            <person name="Hecker M."/>
            <person name="Sievert S.M."/>
            <person name="Schweder T."/>
        </authorList>
    </citation>
    <scope>NUCLEOTIDE SEQUENCE [LARGE SCALE GENOMIC DNA]</scope>
</reference>
<feature type="transmembrane region" description="Helical" evidence="2">
    <location>
        <begin position="18"/>
        <end position="40"/>
    </location>
</feature>
<evidence type="ECO:0000256" key="2">
    <source>
        <dbReference type="SAM" id="Phobius"/>
    </source>
</evidence>
<keyword evidence="2" id="KW-1133">Transmembrane helix</keyword>
<proteinExistence type="predicted"/>
<dbReference type="AlphaFoldDB" id="G2DAF4"/>